<accession>A0ABV1IH45</accession>
<evidence type="ECO:0000313" key="1">
    <source>
        <dbReference type="EMBL" id="MEQ2638218.1"/>
    </source>
</evidence>
<dbReference type="EMBL" id="JBBNGS010000014">
    <property type="protein sequence ID" value="MEQ2638218.1"/>
    <property type="molecule type" value="Genomic_DNA"/>
</dbReference>
<comment type="caution">
    <text evidence="1">The sequence shown here is derived from an EMBL/GenBank/DDBJ whole genome shotgun (WGS) entry which is preliminary data.</text>
</comment>
<keyword evidence="2" id="KW-1185">Reference proteome</keyword>
<organism evidence="1 2">
    <name type="scientific">Paratractidigestivibacter faecalis</name>
    <dbReference type="NCBI Taxonomy" id="2292441"/>
    <lineage>
        <taxon>Bacteria</taxon>
        <taxon>Bacillati</taxon>
        <taxon>Actinomycetota</taxon>
        <taxon>Coriobacteriia</taxon>
        <taxon>Coriobacteriales</taxon>
        <taxon>Atopobiaceae</taxon>
        <taxon>Paratractidigestivibacter</taxon>
    </lineage>
</organism>
<protein>
    <submittedName>
        <fullName evidence="1">Uncharacterized protein</fullName>
    </submittedName>
</protein>
<dbReference type="RefSeq" id="WP_349182853.1">
    <property type="nucleotide sequence ID" value="NZ_JBBNGS010000014.1"/>
</dbReference>
<proteinExistence type="predicted"/>
<evidence type="ECO:0000313" key="2">
    <source>
        <dbReference type="Proteomes" id="UP001478817"/>
    </source>
</evidence>
<dbReference type="Proteomes" id="UP001478817">
    <property type="component" value="Unassembled WGS sequence"/>
</dbReference>
<sequence>MNCSTWPHRPERFDSFLSSLFDRYLLGSLATGASKMGKGCIAALGLSNSTLARAYMERIEKLDVAITFCDAAKDVETSVEQMRFQPWNISLGNYFIGTRTEKDLTIKEVESLPEYIESK</sequence>
<reference evidence="1 2" key="1">
    <citation type="submission" date="2024-04" db="EMBL/GenBank/DDBJ databases">
        <title>Human intestinal bacterial collection.</title>
        <authorList>
            <person name="Pauvert C."/>
            <person name="Hitch T.C.A."/>
            <person name="Clavel T."/>
        </authorList>
    </citation>
    <scope>NUCLEOTIDE SEQUENCE [LARGE SCALE GENOMIC DNA]</scope>
    <source>
        <strain evidence="1 2">CLA-AA-H197</strain>
    </source>
</reference>
<name>A0ABV1IH45_9ACTN</name>
<gene>
    <name evidence="1" type="ORF">AAAT05_07685</name>
</gene>